<dbReference type="PANTHER" id="PTHR43479:SF11">
    <property type="entry name" value="ACREF_ENVCD OPERON REPRESSOR-RELATED"/>
    <property type="match status" value="1"/>
</dbReference>
<feature type="DNA-binding region" description="H-T-H motif" evidence="2">
    <location>
        <begin position="29"/>
        <end position="48"/>
    </location>
</feature>
<dbReference type="InterPro" id="IPR001647">
    <property type="entry name" value="HTH_TetR"/>
</dbReference>
<evidence type="ECO:0000256" key="1">
    <source>
        <dbReference type="ARBA" id="ARBA00023125"/>
    </source>
</evidence>
<organism evidence="4 5">
    <name type="scientific">Lentilactobacillus kosonis</name>
    <dbReference type="NCBI Taxonomy" id="2810561"/>
    <lineage>
        <taxon>Bacteria</taxon>
        <taxon>Bacillati</taxon>
        <taxon>Bacillota</taxon>
        <taxon>Bacilli</taxon>
        <taxon>Lactobacillales</taxon>
        <taxon>Lactobacillaceae</taxon>
        <taxon>Lentilactobacillus</taxon>
    </lineage>
</organism>
<evidence type="ECO:0000313" key="4">
    <source>
        <dbReference type="EMBL" id="GAY72408.1"/>
    </source>
</evidence>
<dbReference type="Proteomes" id="UP000286974">
    <property type="component" value="Unassembled WGS sequence"/>
</dbReference>
<dbReference type="Gene3D" id="1.10.357.10">
    <property type="entry name" value="Tetracycline Repressor, domain 2"/>
    <property type="match status" value="1"/>
</dbReference>
<keyword evidence="1 2" id="KW-0238">DNA-binding</keyword>
<dbReference type="GO" id="GO:0003677">
    <property type="term" value="F:DNA binding"/>
    <property type="evidence" value="ECO:0007669"/>
    <property type="project" value="UniProtKB-UniRule"/>
</dbReference>
<feature type="domain" description="HTH tetR-type" evidence="3">
    <location>
        <begin position="6"/>
        <end position="66"/>
    </location>
</feature>
<sequence length="193" mass="22531">MQQAEKRMRYILTHSMVELLNSMAFEKITINLICEQANINRSSFYRYYENKYDLLTDSLPVITNNLFNLNDINQNNDLDYIKQSFHWAISHKKLVKNIIISNEQYNTYLDLIKSASKSVHQTISSLSKDELNNNQIFKTFLNSPDPDTSIEMFCGMVTGIIQILVEKNNIDDVKIDSLIDYYAVKINQLHFSN</sequence>
<gene>
    <name evidence="4" type="ORF">NBRC111893_554</name>
</gene>
<evidence type="ECO:0000313" key="5">
    <source>
        <dbReference type="Proteomes" id="UP000286974"/>
    </source>
</evidence>
<dbReference type="PROSITE" id="PS50977">
    <property type="entry name" value="HTH_TETR_2"/>
    <property type="match status" value="1"/>
</dbReference>
<keyword evidence="5" id="KW-1185">Reference proteome</keyword>
<evidence type="ECO:0000256" key="2">
    <source>
        <dbReference type="PROSITE-ProRule" id="PRU00335"/>
    </source>
</evidence>
<evidence type="ECO:0000259" key="3">
    <source>
        <dbReference type="PROSITE" id="PS50977"/>
    </source>
</evidence>
<protein>
    <recommendedName>
        <fullName evidence="3">HTH tetR-type domain-containing protein</fullName>
    </recommendedName>
</protein>
<dbReference type="SUPFAM" id="SSF46689">
    <property type="entry name" value="Homeodomain-like"/>
    <property type="match status" value="1"/>
</dbReference>
<proteinExistence type="predicted"/>
<accession>A0A401FJE3</accession>
<dbReference type="PANTHER" id="PTHR43479">
    <property type="entry name" value="ACREF/ENVCD OPERON REPRESSOR-RELATED"/>
    <property type="match status" value="1"/>
</dbReference>
<dbReference type="RefSeq" id="WP_125007820.1">
    <property type="nucleotide sequence ID" value="NZ_BEXA01000001.1"/>
</dbReference>
<comment type="caution">
    <text evidence="4">The sequence shown here is derived from an EMBL/GenBank/DDBJ whole genome shotgun (WGS) entry which is preliminary data.</text>
</comment>
<dbReference type="Pfam" id="PF00440">
    <property type="entry name" value="TetR_N"/>
    <property type="match status" value="1"/>
</dbReference>
<dbReference type="AlphaFoldDB" id="A0A401FJE3"/>
<dbReference type="OrthoDB" id="9810250at2"/>
<reference evidence="4 5" key="1">
    <citation type="submission" date="2017-11" db="EMBL/GenBank/DDBJ databases">
        <title>Draft Genome Sequence of Lactobacillus curieae NBRC 111893 isolated from Koso, a Japanese sugar-Vegetable Fermented Beverage.</title>
        <authorList>
            <person name="Chiou T.Y."/>
            <person name="Oshima K."/>
            <person name="Suda W."/>
            <person name="Hattori M."/>
            <person name="Takahashi T."/>
        </authorList>
    </citation>
    <scope>NUCLEOTIDE SEQUENCE [LARGE SCALE GENOMIC DNA]</scope>
    <source>
        <strain evidence="4 5">NBRC111893</strain>
    </source>
</reference>
<name>A0A401FJE3_9LACO</name>
<dbReference type="EMBL" id="BEXA01000001">
    <property type="protein sequence ID" value="GAY72408.1"/>
    <property type="molecule type" value="Genomic_DNA"/>
</dbReference>
<dbReference type="InterPro" id="IPR050624">
    <property type="entry name" value="HTH-type_Tx_Regulator"/>
</dbReference>
<dbReference type="InterPro" id="IPR009057">
    <property type="entry name" value="Homeodomain-like_sf"/>
</dbReference>